<evidence type="ECO:0000256" key="4">
    <source>
        <dbReference type="ARBA" id="ARBA00022801"/>
    </source>
</evidence>
<dbReference type="PANTHER" id="PTHR47963:SF8">
    <property type="entry name" value="ATP-DEPENDENT RNA HELICASE DEAD"/>
    <property type="match status" value="1"/>
</dbReference>
<dbReference type="Pfam" id="PF00271">
    <property type="entry name" value="Helicase_C"/>
    <property type="match status" value="1"/>
</dbReference>
<dbReference type="SMART" id="SM00487">
    <property type="entry name" value="DEXDc"/>
    <property type="match status" value="1"/>
</dbReference>
<dbReference type="GO" id="GO:0003724">
    <property type="term" value="F:RNA helicase activity"/>
    <property type="evidence" value="ECO:0007669"/>
    <property type="project" value="UniProtKB-UniRule"/>
</dbReference>
<dbReference type="InterPro" id="IPR014014">
    <property type="entry name" value="RNA_helicase_DEAD_Q_motif"/>
</dbReference>
<dbReference type="CDD" id="cd00268">
    <property type="entry name" value="DEADc"/>
    <property type="match status" value="1"/>
</dbReference>
<dbReference type="CDD" id="cd18787">
    <property type="entry name" value="SF2_C_DEAD"/>
    <property type="match status" value="1"/>
</dbReference>
<name>A0A369X085_9GAMM</name>
<organism evidence="16 17">
    <name type="scientific">Motiliproteus coralliicola</name>
    <dbReference type="NCBI Taxonomy" id="2283196"/>
    <lineage>
        <taxon>Bacteria</taxon>
        <taxon>Pseudomonadati</taxon>
        <taxon>Pseudomonadota</taxon>
        <taxon>Gammaproteobacteria</taxon>
        <taxon>Oceanospirillales</taxon>
        <taxon>Oceanospirillaceae</taxon>
        <taxon>Motiliproteus</taxon>
    </lineage>
</organism>
<accession>A0A369X085</accession>
<evidence type="ECO:0000256" key="10">
    <source>
        <dbReference type="HAMAP-Rule" id="MF_00964"/>
    </source>
</evidence>
<feature type="compositionally biased region" description="Basic and acidic residues" evidence="12">
    <location>
        <begin position="441"/>
        <end position="473"/>
    </location>
</feature>
<keyword evidence="17" id="KW-1185">Reference proteome</keyword>
<dbReference type="CDD" id="cd12499">
    <property type="entry name" value="RRM_EcCsdA_like"/>
    <property type="match status" value="1"/>
</dbReference>
<dbReference type="PROSITE" id="PS51195">
    <property type="entry name" value="Q_MOTIF"/>
    <property type="match status" value="1"/>
</dbReference>
<feature type="domain" description="Helicase ATP-binding" evidence="13">
    <location>
        <begin position="36"/>
        <end position="207"/>
    </location>
</feature>
<keyword evidence="7 10" id="KW-0694">RNA-binding</keyword>
<keyword evidence="5 10" id="KW-0347">Helicase</keyword>
<dbReference type="EMBL" id="QQOH01000001">
    <property type="protein sequence ID" value="RDE25185.1"/>
    <property type="molecule type" value="Genomic_DNA"/>
</dbReference>
<comment type="catalytic activity">
    <reaction evidence="9 10">
        <text>ATP + H2O = ADP + phosphate + H(+)</text>
        <dbReference type="Rhea" id="RHEA:13065"/>
        <dbReference type="ChEBI" id="CHEBI:15377"/>
        <dbReference type="ChEBI" id="CHEBI:15378"/>
        <dbReference type="ChEBI" id="CHEBI:30616"/>
        <dbReference type="ChEBI" id="CHEBI:43474"/>
        <dbReference type="ChEBI" id="CHEBI:456216"/>
        <dbReference type="EC" id="3.6.4.13"/>
    </reaction>
</comment>
<keyword evidence="3 10" id="KW-0547">Nucleotide-binding</keyword>
<dbReference type="InterPro" id="IPR057325">
    <property type="entry name" value="DeaD_dimer"/>
</dbReference>
<dbReference type="PROSITE" id="PS51194">
    <property type="entry name" value="HELICASE_CTER"/>
    <property type="match status" value="1"/>
</dbReference>
<evidence type="ECO:0000256" key="8">
    <source>
        <dbReference type="ARBA" id="ARBA00023016"/>
    </source>
</evidence>
<feature type="region of interest" description="Disordered" evidence="12">
    <location>
        <begin position="435"/>
        <end position="473"/>
    </location>
</feature>
<feature type="short sequence motif" description="Q motif" evidence="11">
    <location>
        <begin position="5"/>
        <end position="33"/>
    </location>
</feature>
<dbReference type="GO" id="GO:0005829">
    <property type="term" value="C:cytosol"/>
    <property type="evidence" value="ECO:0007669"/>
    <property type="project" value="TreeGrafter"/>
</dbReference>
<protein>
    <recommendedName>
        <fullName evidence="10">ATP-dependent RNA helicase DeaD</fullName>
        <ecNumber evidence="10">3.6.4.13</ecNumber>
    </recommendedName>
    <alternativeName>
        <fullName evidence="10">Cold-shock DEAD box protein A</fullName>
    </alternativeName>
</protein>
<dbReference type="InterPro" id="IPR028618">
    <property type="entry name" value="DEAD_helicase_DeaD"/>
</dbReference>
<dbReference type="GO" id="GO:0070417">
    <property type="term" value="P:cellular response to cold"/>
    <property type="evidence" value="ECO:0007669"/>
    <property type="project" value="InterPro"/>
</dbReference>
<evidence type="ECO:0000313" key="17">
    <source>
        <dbReference type="Proteomes" id="UP000253769"/>
    </source>
</evidence>
<dbReference type="Pfam" id="PF25399">
    <property type="entry name" value="DeaD_dimer"/>
    <property type="match status" value="1"/>
</dbReference>
<evidence type="ECO:0000256" key="5">
    <source>
        <dbReference type="ARBA" id="ARBA00022806"/>
    </source>
</evidence>
<evidence type="ECO:0000256" key="6">
    <source>
        <dbReference type="ARBA" id="ARBA00022840"/>
    </source>
</evidence>
<dbReference type="SMART" id="SM00490">
    <property type="entry name" value="HELICc"/>
    <property type="match status" value="1"/>
</dbReference>
<dbReference type="GO" id="GO:0005840">
    <property type="term" value="C:ribosome"/>
    <property type="evidence" value="ECO:0007669"/>
    <property type="project" value="TreeGrafter"/>
</dbReference>
<dbReference type="InterPro" id="IPR044742">
    <property type="entry name" value="DEAD/DEAH_RhlB"/>
</dbReference>
<dbReference type="OrthoDB" id="9808889at2"/>
<dbReference type="InterPro" id="IPR034415">
    <property type="entry name" value="CsdA_RRM"/>
</dbReference>
<evidence type="ECO:0000313" key="16">
    <source>
        <dbReference type="EMBL" id="RDE25185.1"/>
    </source>
</evidence>
<evidence type="ECO:0000256" key="1">
    <source>
        <dbReference type="ARBA" id="ARBA00004496"/>
    </source>
</evidence>
<dbReference type="InterPro" id="IPR027417">
    <property type="entry name" value="P-loop_NTPase"/>
</dbReference>
<dbReference type="FunFam" id="3.40.50.300:FF:000108">
    <property type="entry name" value="ATP-dependent RNA helicase RhlE"/>
    <property type="match status" value="1"/>
</dbReference>
<keyword evidence="2 10" id="KW-0963">Cytoplasm</keyword>
<dbReference type="RefSeq" id="WP_114694781.1">
    <property type="nucleotide sequence ID" value="NZ_QQOH01000001.1"/>
</dbReference>
<feature type="compositionally biased region" description="Basic and acidic residues" evidence="12">
    <location>
        <begin position="556"/>
        <end position="583"/>
    </location>
</feature>
<dbReference type="Gene3D" id="3.30.70.330">
    <property type="match status" value="1"/>
</dbReference>
<dbReference type="Gene3D" id="3.40.50.300">
    <property type="entry name" value="P-loop containing nucleotide triphosphate hydrolases"/>
    <property type="match status" value="2"/>
</dbReference>
<comment type="caution">
    <text evidence="16">The sequence shown here is derived from an EMBL/GenBank/DDBJ whole genome shotgun (WGS) entry which is preliminary data.</text>
</comment>
<comment type="function">
    <text evidence="10">DEAD-box RNA helicase involved in various cellular processes at low temperature, including ribosome biogenesis, mRNA degradation and translation initiation.</text>
</comment>
<dbReference type="InterPro" id="IPR050547">
    <property type="entry name" value="DEAD_box_RNA_helicases"/>
</dbReference>
<feature type="domain" description="DEAD-box RNA helicase Q" evidence="15">
    <location>
        <begin position="5"/>
        <end position="33"/>
    </location>
</feature>
<dbReference type="GO" id="GO:0006401">
    <property type="term" value="P:RNA catabolic process"/>
    <property type="evidence" value="ECO:0007669"/>
    <property type="project" value="UniProtKB-UniRule"/>
</dbReference>
<feature type="domain" description="Helicase C-terminal" evidence="14">
    <location>
        <begin position="231"/>
        <end position="378"/>
    </location>
</feature>
<dbReference type="PROSITE" id="PS00039">
    <property type="entry name" value="DEAD_ATP_HELICASE"/>
    <property type="match status" value="1"/>
</dbReference>
<evidence type="ECO:0000256" key="3">
    <source>
        <dbReference type="ARBA" id="ARBA00022741"/>
    </source>
</evidence>
<keyword evidence="8 10" id="KW-0346">Stress response</keyword>
<dbReference type="Pfam" id="PF03880">
    <property type="entry name" value="DbpA"/>
    <property type="match status" value="1"/>
</dbReference>
<dbReference type="PANTHER" id="PTHR47963">
    <property type="entry name" value="DEAD-BOX ATP-DEPENDENT RNA HELICASE 47, MITOCHONDRIAL"/>
    <property type="match status" value="1"/>
</dbReference>
<dbReference type="HAMAP" id="MF_00964">
    <property type="entry name" value="DEAD_helicase_DeaD"/>
    <property type="match status" value="1"/>
</dbReference>
<keyword evidence="6 10" id="KW-0067">ATP-binding</keyword>
<dbReference type="InterPro" id="IPR000629">
    <property type="entry name" value="RNA-helicase_DEAD-box_CS"/>
</dbReference>
<evidence type="ECO:0000256" key="11">
    <source>
        <dbReference type="PROSITE-ProRule" id="PRU00552"/>
    </source>
</evidence>
<dbReference type="AlphaFoldDB" id="A0A369X085"/>
<dbReference type="InterPro" id="IPR011545">
    <property type="entry name" value="DEAD/DEAH_box_helicase_dom"/>
</dbReference>
<dbReference type="FunFam" id="3.30.70.330:FF:000068">
    <property type="entry name" value="ATP-dependent RNA helicase DeaD"/>
    <property type="match status" value="1"/>
</dbReference>
<evidence type="ECO:0000256" key="2">
    <source>
        <dbReference type="ARBA" id="ARBA00022490"/>
    </source>
</evidence>
<keyword evidence="4 10" id="KW-0378">Hydrolase</keyword>
<dbReference type="Proteomes" id="UP000253769">
    <property type="component" value="Unassembled WGS sequence"/>
</dbReference>
<sequence>MSDTPRFDELELGENILRALTELGYETPSPIQARCIPILLNGQDVLGMAQTGTGKTAAFALPLLQRIDLKASHPQVLVLCPTRELAVQVAEAFQAYARFMRGFHVLPIYGGQSYSLQLRQLKRGPQVVVGTPGRVMDHLERGTLKLDKLNALVLDEADEMLRMGFIEAVETIMARTPESRQTALFSATMPEEIRRITSDYMCDPQQVKIAAKTSTVSNIEQRCWMIQGVNKLDALTRMLEAEDYDGVIIFARTKNATAELAEKLEARGYSAAALNGDMNQTLRERTVDRLKKGNLDILVATDVAARGLDVDRISLVVNYDIPYDTEAYVHRIGRTGRAGRQGKAILFVSYREKRLLRAIEKATSQPIEPMELPSRDLVTQKRVDKFREQLVDVFASEDLNYYRELLGQLSEQLVMEPSELAAALLYLAQKEKPLQLPPEAPVRERKPRKERDGDRGHDKRDRPERDGKKRKFEKDESIDWERYRIDVGRDDGVEPKHIVGTIANEADLNSRYIGHVKLHDDYSTVELPEGMPKELLQHFQKLQICGKPMHLQRIGYNDDRQGKSDNDGDSRGPRKRQFNDDKKRKPRVKPHRKGPGGPNKKAKRSDDNR</sequence>
<evidence type="ECO:0000256" key="7">
    <source>
        <dbReference type="ARBA" id="ARBA00022884"/>
    </source>
</evidence>
<feature type="compositionally biased region" description="Basic residues" evidence="12">
    <location>
        <begin position="584"/>
        <end position="594"/>
    </location>
</feature>
<comment type="subcellular location">
    <subcellularLocation>
        <location evidence="1 10">Cytoplasm</location>
    </subcellularLocation>
</comment>
<dbReference type="InterPro" id="IPR012677">
    <property type="entry name" value="Nucleotide-bd_a/b_plait_sf"/>
</dbReference>
<dbReference type="GO" id="GO:0000027">
    <property type="term" value="P:ribosomal large subunit assembly"/>
    <property type="evidence" value="ECO:0007669"/>
    <property type="project" value="UniProtKB-UniRule"/>
</dbReference>
<comment type="similarity">
    <text evidence="10">Belongs to the DEAD box helicase family. DeaD/CsdA subfamily.</text>
</comment>
<dbReference type="GO" id="GO:0005524">
    <property type="term" value="F:ATP binding"/>
    <property type="evidence" value="ECO:0007669"/>
    <property type="project" value="UniProtKB-UniRule"/>
</dbReference>
<dbReference type="EC" id="3.6.4.13" evidence="10"/>
<evidence type="ECO:0000259" key="13">
    <source>
        <dbReference type="PROSITE" id="PS51192"/>
    </source>
</evidence>
<dbReference type="Pfam" id="PF00270">
    <property type="entry name" value="DEAD"/>
    <property type="match status" value="1"/>
</dbReference>
<proteinExistence type="inferred from homology"/>
<dbReference type="SUPFAM" id="SSF52540">
    <property type="entry name" value="P-loop containing nucleoside triphosphate hydrolases"/>
    <property type="match status" value="1"/>
</dbReference>
<evidence type="ECO:0000256" key="9">
    <source>
        <dbReference type="ARBA" id="ARBA00047984"/>
    </source>
</evidence>
<dbReference type="InterPro" id="IPR001650">
    <property type="entry name" value="Helicase_C-like"/>
</dbReference>
<gene>
    <name evidence="10" type="primary">deaD</name>
    <name evidence="10" type="synonym">csdA</name>
    <name evidence="16" type="ORF">DV711_06410</name>
</gene>
<dbReference type="InterPro" id="IPR014001">
    <property type="entry name" value="Helicase_ATP-bd"/>
</dbReference>
<dbReference type="GO" id="GO:0016887">
    <property type="term" value="F:ATP hydrolysis activity"/>
    <property type="evidence" value="ECO:0007669"/>
    <property type="project" value="RHEA"/>
</dbReference>
<reference evidence="16 17" key="1">
    <citation type="submission" date="2018-07" db="EMBL/GenBank/DDBJ databases">
        <title>Motiliproteus coralliicola sp. nov., a bacterium isolated from Coral.</title>
        <authorList>
            <person name="Wang G."/>
        </authorList>
    </citation>
    <scope>NUCLEOTIDE SEQUENCE [LARGE SCALE GENOMIC DNA]</scope>
    <source>
        <strain evidence="16 17">C34</strain>
    </source>
</reference>
<evidence type="ECO:0000259" key="15">
    <source>
        <dbReference type="PROSITE" id="PS51195"/>
    </source>
</evidence>
<evidence type="ECO:0000256" key="12">
    <source>
        <dbReference type="SAM" id="MobiDB-lite"/>
    </source>
</evidence>
<dbReference type="InterPro" id="IPR005580">
    <property type="entry name" value="DbpA/CsdA_RNA-bd_dom"/>
</dbReference>
<dbReference type="PROSITE" id="PS51192">
    <property type="entry name" value="HELICASE_ATP_BIND_1"/>
    <property type="match status" value="1"/>
</dbReference>
<feature type="region of interest" description="Disordered" evidence="12">
    <location>
        <begin position="555"/>
        <end position="609"/>
    </location>
</feature>
<evidence type="ECO:0000259" key="14">
    <source>
        <dbReference type="PROSITE" id="PS51194"/>
    </source>
</evidence>
<dbReference type="GO" id="GO:0033592">
    <property type="term" value="F:RNA strand annealing activity"/>
    <property type="evidence" value="ECO:0007669"/>
    <property type="project" value="TreeGrafter"/>
</dbReference>